<organism evidence="2 3">
    <name type="scientific">Filimonas lacunae</name>
    <dbReference type="NCBI Taxonomy" id="477680"/>
    <lineage>
        <taxon>Bacteria</taxon>
        <taxon>Pseudomonadati</taxon>
        <taxon>Bacteroidota</taxon>
        <taxon>Chitinophagia</taxon>
        <taxon>Chitinophagales</taxon>
        <taxon>Chitinophagaceae</taxon>
        <taxon>Filimonas</taxon>
    </lineage>
</organism>
<keyword evidence="1" id="KW-0732">Signal</keyword>
<feature type="signal peptide" evidence="1">
    <location>
        <begin position="1"/>
        <end position="22"/>
    </location>
</feature>
<dbReference type="RefSeq" id="WP_144263946.1">
    <property type="nucleotide sequence ID" value="NZ_AP017422.1"/>
</dbReference>
<dbReference type="OrthoDB" id="677490at2"/>
<proteinExistence type="predicted"/>
<reference evidence="3" key="1">
    <citation type="submission" date="2017-01" db="EMBL/GenBank/DDBJ databases">
        <authorList>
            <person name="Varghese N."/>
            <person name="Submissions S."/>
        </authorList>
    </citation>
    <scope>NUCLEOTIDE SEQUENCE [LARGE SCALE GENOMIC DNA]</scope>
    <source>
        <strain evidence="3">DSM 21054</strain>
    </source>
</reference>
<feature type="chain" id="PRO_5012726837" evidence="1">
    <location>
        <begin position="23"/>
        <end position="296"/>
    </location>
</feature>
<gene>
    <name evidence="2" type="ORF">SAMN05421788_101442</name>
</gene>
<name>A0A1N7KV37_9BACT</name>
<sequence length="296" mass="31406">MRKSLLFLSLTLACILIIQSCAKEYSVETGSNGTPADGALVKDSNDACIPPAIYGIYDTGKVLTDSNFVLLNVTVTKPGFYKIYTDEQNGFSFADSGFFSVIGTKTVKLKATGTPILPITTDFVVNFDSTICGFSITVTKDAGSNNSNPNESDSAWVFSDGTRTFAGTVSSAYFFDADTTGTSGHFFEFAGYIPGSSDTAFRVVIEVPTSNAIPAGTYSSTTSALFDFYRADASNPNGFTSIYWANPTVTPEAMQFNVISYNSTTGILEATMSGTARNESGGTTTISSGKFTVKVD</sequence>
<dbReference type="AlphaFoldDB" id="A0A1N7KV37"/>
<dbReference type="EMBL" id="FTOR01000001">
    <property type="protein sequence ID" value="SIS65424.1"/>
    <property type="molecule type" value="Genomic_DNA"/>
</dbReference>
<protein>
    <submittedName>
        <fullName evidence="2">Uncharacterized protein</fullName>
    </submittedName>
</protein>
<evidence type="ECO:0000256" key="1">
    <source>
        <dbReference type="SAM" id="SignalP"/>
    </source>
</evidence>
<keyword evidence="3" id="KW-1185">Reference proteome</keyword>
<accession>A0A1N7KV37</accession>
<evidence type="ECO:0000313" key="2">
    <source>
        <dbReference type="EMBL" id="SIS65424.1"/>
    </source>
</evidence>
<evidence type="ECO:0000313" key="3">
    <source>
        <dbReference type="Proteomes" id="UP000186917"/>
    </source>
</evidence>
<dbReference type="PROSITE" id="PS51257">
    <property type="entry name" value="PROKAR_LIPOPROTEIN"/>
    <property type="match status" value="1"/>
</dbReference>
<dbReference type="Proteomes" id="UP000186917">
    <property type="component" value="Unassembled WGS sequence"/>
</dbReference>